<keyword evidence="2 6" id="KW-0328">Glycosyltransferase</keyword>
<name>A0ABS8P585_9PSEU</name>
<accession>A0ABS8P585</accession>
<keyword evidence="3 6" id="KW-0808">Transferase</keyword>
<dbReference type="RefSeq" id="WP_230731539.1">
    <property type="nucleotide sequence ID" value="NZ_JAJNDB010000001.1"/>
</dbReference>
<protein>
    <submittedName>
        <fullName evidence="6">Glycosyltransferase</fullName>
        <ecNumber evidence="6">2.4.-.-</ecNumber>
    </submittedName>
</protein>
<evidence type="ECO:0000256" key="3">
    <source>
        <dbReference type="ARBA" id="ARBA00022679"/>
    </source>
</evidence>
<feature type="region of interest" description="Disordered" evidence="4">
    <location>
        <begin position="382"/>
        <end position="408"/>
    </location>
</feature>
<dbReference type="Pfam" id="PF06925">
    <property type="entry name" value="MGDG_synth"/>
    <property type="match status" value="1"/>
</dbReference>
<proteinExistence type="inferred from homology"/>
<dbReference type="Pfam" id="PF13692">
    <property type="entry name" value="Glyco_trans_1_4"/>
    <property type="match status" value="1"/>
</dbReference>
<keyword evidence="7" id="KW-1185">Reference proteome</keyword>
<dbReference type="InterPro" id="IPR009695">
    <property type="entry name" value="Diacylglyc_glucosyltr_N"/>
</dbReference>
<comment type="similarity">
    <text evidence="1">Belongs to the glycosyltransferase 28 family.</text>
</comment>
<dbReference type="GO" id="GO:0016757">
    <property type="term" value="F:glycosyltransferase activity"/>
    <property type="evidence" value="ECO:0007669"/>
    <property type="project" value="UniProtKB-KW"/>
</dbReference>
<evidence type="ECO:0000256" key="2">
    <source>
        <dbReference type="ARBA" id="ARBA00022676"/>
    </source>
</evidence>
<evidence type="ECO:0000313" key="7">
    <source>
        <dbReference type="Proteomes" id="UP001199469"/>
    </source>
</evidence>
<reference evidence="6 7" key="1">
    <citation type="submission" date="2021-11" db="EMBL/GenBank/DDBJ databases">
        <title>Draft genome sequence of Actinomycetospora sp. SF1 isolated from the rhizosphere soil.</title>
        <authorList>
            <person name="Duangmal K."/>
            <person name="Chantavorakit T."/>
        </authorList>
    </citation>
    <scope>NUCLEOTIDE SEQUENCE [LARGE SCALE GENOMIC DNA]</scope>
    <source>
        <strain evidence="6 7">TBRC 5722</strain>
    </source>
</reference>
<evidence type="ECO:0000256" key="4">
    <source>
        <dbReference type="SAM" id="MobiDB-lite"/>
    </source>
</evidence>
<sequence length="408" mass="43713">MTRPQNDHATRVLIVSGEIGQGHEAVARAVQSTVTRDRPDSDVRVAEAFARMGHGSGPVFRWLFEFAVQWTPLLQEAWYAAVTHSRLVRWFYREVMGAWVARALEEDLAGEPTDVVVSTHQLATAGLAWLRRRGELDARIVAAVCDFAPHAYWTYPGVDEYLVLDDLAREPTRAMDPGAGVTVRSPLVGAPFRPVDDDESRAARAELGLPDDALVVVVTAGSLGLGGVAGAVRAALAAHPRAHVVAICGRDERARTRLRALREKVGGERLRVPDWVDDVPTLLAAADVVVNNSGGATAQEALACGRTLVIYQPLPGHGRDSARLLTAAGLARTCRRPGALTRLLRTWIADPAALAAAHARAARWSDGHADVDLAAVLGLPAPVAEPEPAEPSRDGDDEIPPRLVGSAR</sequence>
<evidence type="ECO:0000313" key="6">
    <source>
        <dbReference type="EMBL" id="MCD2193411.1"/>
    </source>
</evidence>
<evidence type="ECO:0000259" key="5">
    <source>
        <dbReference type="Pfam" id="PF06925"/>
    </source>
</evidence>
<dbReference type="EMBL" id="JAJNDB010000001">
    <property type="protein sequence ID" value="MCD2193411.1"/>
    <property type="molecule type" value="Genomic_DNA"/>
</dbReference>
<feature type="domain" description="Diacylglycerol glucosyltransferase N-terminal" evidence="5">
    <location>
        <begin position="23"/>
        <end position="166"/>
    </location>
</feature>
<dbReference type="EC" id="2.4.-.-" evidence="6"/>
<evidence type="ECO:0000256" key="1">
    <source>
        <dbReference type="ARBA" id="ARBA00006962"/>
    </source>
</evidence>
<dbReference type="Gene3D" id="3.40.50.2000">
    <property type="entry name" value="Glycogen Phosphorylase B"/>
    <property type="match status" value="1"/>
</dbReference>
<comment type="caution">
    <text evidence="6">The sequence shown here is derived from an EMBL/GenBank/DDBJ whole genome shotgun (WGS) entry which is preliminary data.</text>
</comment>
<dbReference type="SUPFAM" id="SSF53756">
    <property type="entry name" value="UDP-Glycosyltransferase/glycogen phosphorylase"/>
    <property type="match status" value="1"/>
</dbReference>
<organism evidence="6 7">
    <name type="scientific">Actinomycetospora endophytica</name>
    <dbReference type="NCBI Taxonomy" id="2291215"/>
    <lineage>
        <taxon>Bacteria</taxon>
        <taxon>Bacillati</taxon>
        <taxon>Actinomycetota</taxon>
        <taxon>Actinomycetes</taxon>
        <taxon>Pseudonocardiales</taxon>
        <taxon>Pseudonocardiaceae</taxon>
        <taxon>Actinomycetospora</taxon>
    </lineage>
</organism>
<gene>
    <name evidence="6" type="ORF">LQ327_08435</name>
</gene>
<dbReference type="InterPro" id="IPR050519">
    <property type="entry name" value="Glycosyltransf_28_UgtP"/>
</dbReference>
<dbReference type="PANTHER" id="PTHR43025:SF3">
    <property type="entry name" value="MONOGALACTOSYLDIACYLGLYCEROL SYNTHASE 1, CHLOROPLASTIC"/>
    <property type="match status" value="1"/>
</dbReference>
<dbReference type="Proteomes" id="UP001199469">
    <property type="component" value="Unassembled WGS sequence"/>
</dbReference>
<dbReference type="PANTHER" id="PTHR43025">
    <property type="entry name" value="MONOGALACTOSYLDIACYLGLYCEROL SYNTHASE"/>
    <property type="match status" value="1"/>
</dbReference>